<dbReference type="Gene3D" id="2.160.10.10">
    <property type="entry name" value="Hexapeptide repeat proteins"/>
    <property type="match status" value="1"/>
</dbReference>
<name>A0AA39YDZ9_9PEZI</name>
<dbReference type="InterPro" id="IPR051159">
    <property type="entry name" value="Hexapeptide_acetyltransf"/>
</dbReference>
<evidence type="ECO:0000313" key="5">
    <source>
        <dbReference type="Proteomes" id="UP001174936"/>
    </source>
</evidence>
<dbReference type="SUPFAM" id="SSF51161">
    <property type="entry name" value="Trimeric LpxA-like enzymes"/>
    <property type="match status" value="1"/>
</dbReference>
<evidence type="ECO:0000256" key="3">
    <source>
        <dbReference type="SAM" id="Phobius"/>
    </source>
</evidence>
<keyword evidence="3" id="KW-0472">Membrane</keyword>
<dbReference type="PANTHER" id="PTHR23416:SF54">
    <property type="entry name" value="ACETYLTRANSFERASE, CYSE_LACA_LPXA_NODL FAMILY (AFU_ORTHOLOGUE AFUA_2G08430)-RELATED"/>
    <property type="match status" value="1"/>
</dbReference>
<dbReference type="AlphaFoldDB" id="A0AA39YDZ9"/>
<feature type="transmembrane region" description="Helical" evidence="3">
    <location>
        <begin position="228"/>
        <end position="251"/>
    </location>
</feature>
<evidence type="ECO:0000256" key="2">
    <source>
        <dbReference type="SAM" id="Coils"/>
    </source>
</evidence>
<sequence length="269" mass="29199">MTFRNPTLKAQTPFVKPPFWVDYGLRVRIGGSTFINRSCMIMDTPVADVIIGERCNIGPNCIIVSVGHAMCAEERAGKQSSIGKPITIGDHVWIGANVTVLGGVTIGDGAVIGAGSVITGNIPPSAVAMGVPARVVRYLNQAPSGVVDYCATVNTLTEAMTYGRQLDRKEELELARLNSSLHALQQQKKALQQQHQSNGVLRSDRPLEVRQHGQGQPETILGWRLKHVVMAVLIFLFIAGPAVAWLLWLLLSQAWYSDTSFSPPLSSLF</sequence>
<gene>
    <name evidence="4" type="ORF">B0T16DRAFT_324655</name>
</gene>
<protein>
    <submittedName>
        <fullName evidence="4">Trimeric LpxA-like protein</fullName>
    </submittedName>
</protein>
<dbReference type="Proteomes" id="UP001174936">
    <property type="component" value="Unassembled WGS sequence"/>
</dbReference>
<dbReference type="Pfam" id="PF14602">
    <property type="entry name" value="Hexapep_2"/>
    <property type="match status" value="1"/>
</dbReference>
<keyword evidence="5" id="KW-1185">Reference proteome</keyword>
<dbReference type="EMBL" id="JAULSV010000003">
    <property type="protein sequence ID" value="KAK0649245.1"/>
    <property type="molecule type" value="Genomic_DNA"/>
</dbReference>
<feature type="coiled-coil region" evidence="2">
    <location>
        <begin position="167"/>
        <end position="194"/>
    </location>
</feature>
<dbReference type="InterPro" id="IPR011004">
    <property type="entry name" value="Trimer_LpxA-like_sf"/>
</dbReference>
<dbReference type="InterPro" id="IPR018357">
    <property type="entry name" value="Hexapep_transf_CS"/>
</dbReference>
<keyword evidence="1" id="KW-0808">Transferase</keyword>
<keyword evidence="3" id="KW-0812">Transmembrane</keyword>
<proteinExistence type="predicted"/>
<dbReference type="Pfam" id="PF00132">
    <property type="entry name" value="Hexapep"/>
    <property type="match status" value="1"/>
</dbReference>
<evidence type="ECO:0000313" key="4">
    <source>
        <dbReference type="EMBL" id="KAK0649245.1"/>
    </source>
</evidence>
<comment type="caution">
    <text evidence="4">The sequence shown here is derived from an EMBL/GenBank/DDBJ whole genome shotgun (WGS) entry which is preliminary data.</text>
</comment>
<accession>A0AA39YDZ9</accession>
<dbReference type="PANTHER" id="PTHR23416">
    <property type="entry name" value="SIALIC ACID SYNTHASE-RELATED"/>
    <property type="match status" value="1"/>
</dbReference>
<organism evidence="4 5">
    <name type="scientific">Cercophora newfieldiana</name>
    <dbReference type="NCBI Taxonomy" id="92897"/>
    <lineage>
        <taxon>Eukaryota</taxon>
        <taxon>Fungi</taxon>
        <taxon>Dikarya</taxon>
        <taxon>Ascomycota</taxon>
        <taxon>Pezizomycotina</taxon>
        <taxon>Sordariomycetes</taxon>
        <taxon>Sordariomycetidae</taxon>
        <taxon>Sordariales</taxon>
        <taxon>Lasiosphaeriaceae</taxon>
        <taxon>Cercophora</taxon>
    </lineage>
</organism>
<dbReference type="InterPro" id="IPR001451">
    <property type="entry name" value="Hexapep"/>
</dbReference>
<dbReference type="GO" id="GO:0008374">
    <property type="term" value="F:O-acyltransferase activity"/>
    <property type="evidence" value="ECO:0007669"/>
    <property type="project" value="TreeGrafter"/>
</dbReference>
<keyword evidence="3" id="KW-1133">Transmembrane helix</keyword>
<keyword evidence="2" id="KW-0175">Coiled coil</keyword>
<evidence type="ECO:0000256" key="1">
    <source>
        <dbReference type="ARBA" id="ARBA00022679"/>
    </source>
</evidence>
<reference evidence="4" key="1">
    <citation type="submission" date="2023-06" db="EMBL/GenBank/DDBJ databases">
        <title>Genome-scale phylogeny and comparative genomics of the fungal order Sordariales.</title>
        <authorList>
            <consortium name="Lawrence Berkeley National Laboratory"/>
            <person name="Hensen N."/>
            <person name="Bonometti L."/>
            <person name="Westerberg I."/>
            <person name="Brannstrom I.O."/>
            <person name="Guillou S."/>
            <person name="Cros-Aarteil S."/>
            <person name="Calhoun S."/>
            <person name="Haridas S."/>
            <person name="Kuo A."/>
            <person name="Mondo S."/>
            <person name="Pangilinan J."/>
            <person name="Riley R."/>
            <person name="Labutti K."/>
            <person name="Andreopoulos B."/>
            <person name="Lipzen A."/>
            <person name="Chen C."/>
            <person name="Yanf M."/>
            <person name="Daum C."/>
            <person name="Ng V."/>
            <person name="Clum A."/>
            <person name="Steindorff A."/>
            <person name="Ohm R."/>
            <person name="Martin F."/>
            <person name="Silar P."/>
            <person name="Natvig D."/>
            <person name="Lalanne C."/>
            <person name="Gautier V."/>
            <person name="Ament-Velasquez S.L."/>
            <person name="Kruys A."/>
            <person name="Hutchinson M.I."/>
            <person name="Powell A.J."/>
            <person name="Barry K."/>
            <person name="Miller A.N."/>
            <person name="Grigoriev I.V."/>
            <person name="Debuchy R."/>
            <person name="Gladieux P."/>
            <person name="Thoren M.H."/>
            <person name="Johannesson H."/>
        </authorList>
    </citation>
    <scope>NUCLEOTIDE SEQUENCE</scope>
    <source>
        <strain evidence="4">SMH2532-1</strain>
    </source>
</reference>
<dbReference type="PROSITE" id="PS00101">
    <property type="entry name" value="HEXAPEP_TRANSFERASES"/>
    <property type="match status" value="1"/>
</dbReference>